<dbReference type="GO" id="GO:0003755">
    <property type="term" value="F:peptidyl-prolyl cis-trans isomerase activity"/>
    <property type="evidence" value="ECO:0007669"/>
    <property type="project" value="UniProtKB-UniRule"/>
</dbReference>
<dbReference type="InterPro" id="IPR044666">
    <property type="entry name" value="Cyclophilin_A-like"/>
</dbReference>
<dbReference type="Proteomes" id="UP000199060">
    <property type="component" value="Unassembled WGS sequence"/>
</dbReference>
<feature type="signal peptide" evidence="4">
    <location>
        <begin position="1"/>
        <end position="20"/>
    </location>
</feature>
<dbReference type="PROSITE" id="PS51257">
    <property type="entry name" value="PROKAR_LIPOPROTEIN"/>
    <property type="match status" value="1"/>
</dbReference>
<dbReference type="PROSITE" id="PS00170">
    <property type="entry name" value="CSA_PPIASE_1"/>
    <property type="match status" value="1"/>
</dbReference>
<feature type="domain" description="PPIase cyclophilin-type" evidence="5">
    <location>
        <begin position="30"/>
        <end position="257"/>
    </location>
</feature>
<gene>
    <name evidence="6" type="ORF">SAMN04488104_100914</name>
</gene>
<dbReference type="PANTHER" id="PTHR45625">
    <property type="entry name" value="PEPTIDYL-PROLYL CIS-TRANS ISOMERASE-RELATED"/>
    <property type="match status" value="1"/>
</dbReference>
<dbReference type="PANTHER" id="PTHR45625:SF4">
    <property type="entry name" value="PEPTIDYLPROLYL ISOMERASE DOMAIN AND WD REPEAT-CONTAINING PROTEIN 1"/>
    <property type="match status" value="1"/>
</dbReference>
<evidence type="ECO:0000256" key="2">
    <source>
        <dbReference type="ARBA" id="ARBA00023110"/>
    </source>
</evidence>
<organism evidence="6 7">
    <name type="scientific">Algoriphagus faecimaris</name>
    <dbReference type="NCBI Taxonomy" id="686796"/>
    <lineage>
        <taxon>Bacteria</taxon>
        <taxon>Pseudomonadati</taxon>
        <taxon>Bacteroidota</taxon>
        <taxon>Cytophagia</taxon>
        <taxon>Cytophagales</taxon>
        <taxon>Cyclobacteriaceae</taxon>
        <taxon>Algoriphagus</taxon>
    </lineage>
</organism>
<dbReference type="Pfam" id="PF00160">
    <property type="entry name" value="Pro_isomerase"/>
    <property type="match status" value="2"/>
</dbReference>
<comment type="similarity">
    <text evidence="1 4">Belongs to the cyclophilin-type PPIase family.</text>
</comment>
<dbReference type="InterPro" id="IPR029000">
    <property type="entry name" value="Cyclophilin-like_dom_sf"/>
</dbReference>
<dbReference type="Gene3D" id="2.40.100.10">
    <property type="entry name" value="Cyclophilin-like"/>
    <property type="match status" value="2"/>
</dbReference>
<dbReference type="CDD" id="cd00317">
    <property type="entry name" value="cyclophilin"/>
    <property type="match status" value="1"/>
</dbReference>
<feature type="chain" id="PRO_5011328925" description="Peptidyl-prolyl cis-trans isomerase" evidence="4">
    <location>
        <begin position="21"/>
        <end position="281"/>
    </location>
</feature>
<accession>A0A1G6QFG5</accession>
<comment type="function">
    <text evidence="4">PPIases accelerate the folding of proteins. It catalyzes the cis-trans isomerization of proline imidic peptide bonds in oligopeptides.</text>
</comment>
<dbReference type="EC" id="5.2.1.8" evidence="4"/>
<keyword evidence="7" id="KW-1185">Reference proteome</keyword>
<dbReference type="InterPro" id="IPR002130">
    <property type="entry name" value="Cyclophilin-type_PPIase_dom"/>
</dbReference>
<comment type="catalytic activity">
    <reaction evidence="4">
        <text>[protein]-peptidylproline (omega=180) = [protein]-peptidylproline (omega=0)</text>
        <dbReference type="Rhea" id="RHEA:16237"/>
        <dbReference type="Rhea" id="RHEA-COMP:10747"/>
        <dbReference type="Rhea" id="RHEA-COMP:10748"/>
        <dbReference type="ChEBI" id="CHEBI:83833"/>
        <dbReference type="ChEBI" id="CHEBI:83834"/>
        <dbReference type="EC" id="5.2.1.8"/>
    </reaction>
</comment>
<dbReference type="SUPFAM" id="SSF50891">
    <property type="entry name" value="Cyclophilin-like"/>
    <property type="match status" value="2"/>
</dbReference>
<reference evidence="7" key="1">
    <citation type="submission" date="2016-10" db="EMBL/GenBank/DDBJ databases">
        <authorList>
            <person name="Varghese N."/>
            <person name="Submissions S."/>
        </authorList>
    </citation>
    <scope>NUCLEOTIDE SEQUENCE [LARGE SCALE GENOMIC DNA]</scope>
    <source>
        <strain evidence="7">DSM 23095</strain>
    </source>
</reference>
<dbReference type="STRING" id="686796.SAMN04488104_100914"/>
<evidence type="ECO:0000256" key="1">
    <source>
        <dbReference type="ARBA" id="ARBA00007365"/>
    </source>
</evidence>
<dbReference type="RefSeq" id="WP_087938481.1">
    <property type="nucleotide sequence ID" value="NZ_FNAC01000009.1"/>
</dbReference>
<dbReference type="InterPro" id="IPR020892">
    <property type="entry name" value="Cyclophilin-type_PPIase_CS"/>
</dbReference>
<keyword evidence="2 4" id="KW-0697">Rotamase</keyword>
<proteinExistence type="inferred from homology"/>
<dbReference type="OrthoDB" id="9807797at2"/>
<keyword evidence="4" id="KW-0732">Signal</keyword>
<dbReference type="GO" id="GO:0006457">
    <property type="term" value="P:protein folding"/>
    <property type="evidence" value="ECO:0007669"/>
    <property type="project" value="InterPro"/>
</dbReference>
<evidence type="ECO:0000259" key="5">
    <source>
        <dbReference type="PROSITE" id="PS50072"/>
    </source>
</evidence>
<protein>
    <recommendedName>
        <fullName evidence="4">Peptidyl-prolyl cis-trans isomerase</fullName>
        <shortName evidence="4">PPIase</shortName>
        <ecNumber evidence="4">5.2.1.8</ecNumber>
    </recommendedName>
</protein>
<sequence length="281" mass="31819">MKIVNQMLAGAFALLFFACAGQKDQLVKIDTKHGQIVAVLFDDTPVHKSNFIDLVESGRFDSTEFHRVIPDFMVQGGDVFGKEEMPSEEWPTLPAEILPQFFHKKGMIAAARQGNNINPERRSSGSQFYIVLGKVYSELELTTDVPKLQAAFMQYVQLESQKELRDTYSRLYEAGEYDSLNSFVLSKRDEIEQSLNMKLTKDISDERVEAYTSIGGTPHLDDEYTVFGEVIQGLEVAERIAQEQRGPRDKPVNPVVMKVSVENMAKSKIEKQFGYQYPDGK</sequence>
<evidence type="ECO:0000313" key="7">
    <source>
        <dbReference type="Proteomes" id="UP000199060"/>
    </source>
</evidence>
<evidence type="ECO:0000256" key="3">
    <source>
        <dbReference type="ARBA" id="ARBA00023235"/>
    </source>
</evidence>
<dbReference type="AlphaFoldDB" id="A0A1G6QFG5"/>
<evidence type="ECO:0000313" key="6">
    <source>
        <dbReference type="EMBL" id="SDC90664.1"/>
    </source>
</evidence>
<keyword evidence="3 4" id="KW-0413">Isomerase</keyword>
<dbReference type="EMBL" id="FNAC01000009">
    <property type="protein sequence ID" value="SDC90664.1"/>
    <property type="molecule type" value="Genomic_DNA"/>
</dbReference>
<dbReference type="PRINTS" id="PR00153">
    <property type="entry name" value="CSAPPISMRASE"/>
</dbReference>
<evidence type="ECO:0000256" key="4">
    <source>
        <dbReference type="RuleBase" id="RU363019"/>
    </source>
</evidence>
<name>A0A1G6QFG5_9BACT</name>
<dbReference type="PROSITE" id="PS50072">
    <property type="entry name" value="CSA_PPIASE_2"/>
    <property type="match status" value="1"/>
</dbReference>